<dbReference type="Pfam" id="PF02970">
    <property type="entry name" value="TBCA"/>
    <property type="match status" value="1"/>
</dbReference>
<comment type="similarity">
    <text evidence="1 3">Belongs to the TBCA family.</text>
</comment>
<gene>
    <name evidence="4" type="ORF">BT62DRAFT_990474</name>
</gene>
<dbReference type="OrthoDB" id="296187at2759"/>
<evidence type="ECO:0000256" key="1">
    <source>
        <dbReference type="ARBA" id="ARBA00006806"/>
    </source>
</evidence>
<dbReference type="PANTHER" id="PTHR21500:SF0">
    <property type="entry name" value="TUBULIN-SPECIFIC CHAPERONE A"/>
    <property type="match status" value="1"/>
</dbReference>
<dbReference type="GO" id="GO:0005874">
    <property type="term" value="C:microtubule"/>
    <property type="evidence" value="ECO:0007669"/>
    <property type="project" value="UniProtKB-KW"/>
</dbReference>
<dbReference type="GO" id="GO:0005829">
    <property type="term" value="C:cytosol"/>
    <property type="evidence" value="ECO:0007669"/>
    <property type="project" value="TreeGrafter"/>
</dbReference>
<dbReference type="PANTHER" id="PTHR21500">
    <property type="entry name" value="TUBULIN-SPECIFIC CHAPERONE A"/>
    <property type="match status" value="1"/>
</dbReference>
<evidence type="ECO:0000313" key="5">
    <source>
        <dbReference type="Proteomes" id="UP000812287"/>
    </source>
</evidence>
<dbReference type="GeneID" id="66112526"/>
<comment type="caution">
    <text evidence="4">The sequence shown here is derived from an EMBL/GenBank/DDBJ whole genome shotgun (WGS) entry which is preliminary data.</text>
</comment>
<name>A0A9P7W6J4_9AGAR</name>
<dbReference type="EMBL" id="MU250524">
    <property type="protein sequence ID" value="KAG7452171.1"/>
    <property type="molecule type" value="Genomic_DNA"/>
</dbReference>
<proteinExistence type="inferred from homology"/>
<dbReference type="AlphaFoldDB" id="A0A9P7W6J4"/>
<comment type="subcellular location">
    <subcellularLocation>
        <location evidence="3">Cytoplasm</location>
        <location evidence="3">Cytoskeleton</location>
    </subcellularLocation>
</comment>
<keyword evidence="5" id="KW-1185">Reference proteome</keyword>
<reference evidence="4" key="1">
    <citation type="submission" date="2020-11" db="EMBL/GenBank/DDBJ databases">
        <title>Adaptations for nitrogen fixation in a non-lichenized fungal sporocarp promotes dispersal by wood-feeding termites.</title>
        <authorList>
            <consortium name="DOE Joint Genome Institute"/>
            <person name="Koch R.A."/>
            <person name="Yoon G."/>
            <person name="Arayal U."/>
            <person name="Lail K."/>
            <person name="Amirebrahimi M."/>
            <person name="Labutti K."/>
            <person name="Lipzen A."/>
            <person name="Riley R."/>
            <person name="Barry K."/>
            <person name="Henrissat B."/>
            <person name="Grigoriev I.V."/>
            <person name="Herr J.R."/>
            <person name="Aime M.C."/>
        </authorList>
    </citation>
    <scope>NUCLEOTIDE SEQUENCE</scope>
    <source>
        <strain evidence="4">MCA 3950</strain>
    </source>
</reference>
<dbReference type="RefSeq" id="XP_043045671.1">
    <property type="nucleotide sequence ID" value="XM_043190229.1"/>
</dbReference>
<sequence>MSEIQAIQRQLKIKAGAAKRLIKEHILYRKEAEDQQRKVGKLIAEGISEDEWDLKNAKKVLDECNRMIDDSATRLAKAAGDVEDLVIAAKEHPELSQVPELLNAENVLKEGKELKTDNL</sequence>
<evidence type="ECO:0000256" key="3">
    <source>
        <dbReference type="RuleBase" id="RU364030"/>
    </source>
</evidence>
<organism evidence="4 5">
    <name type="scientific">Guyanagaster necrorhizus</name>
    <dbReference type="NCBI Taxonomy" id="856835"/>
    <lineage>
        <taxon>Eukaryota</taxon>
        <taxon>Fungi</taxon>
        <taxon>Dikarya</taxon>
        <taxon>Basidiomycota</taxon>
        <taxon>Agaricomycotina</taxon>
        <taxon>Agaricomycetes</taxon>
        <taxon>Agaricomycetidae</taxon>
        <taxon>Agaricales</taxon>
        <taxon>Marasmiineae</taxon>
        <taxon>Physalacriaceae</taxon>
        <taxon>Guyanagaster</taxon>
    </lineage>
</organism>
<dbReference type="GO" id="GO:0007023">
    <property type="term" value="P:post-chaperonin tubulin folding pathway"/>
    <property type="evidence" value="ECO:0007669"/>
    <property type="project" value="UniProtKB-UniRule"/>
</dbReference>
<comment type="subunit">
    <text evidence="3">Supercomplex made of cofactors A to E. Cofactors A and D function by capturing and stabilizing tubulin in a quasi-native conformation. Cofactor E binds to the cofactor D-tubulin complex; interaction with cofactor C then causes the release of tubulin polypeptides that are committed to the native state.</text>
</comment>
<dbReference type="InterPro" id="IPR036126">
    <property type="entry name" value="TBCA_sf"/>
</dbReference>
<keyword evidence="3" id="KW-0963">Cytoplasm</keyword>
<protein>
    <recommendedName>
        <fullName evidence="3">Tubulin-specific chaperone A</fullName>
    </recommendedName>
</protein>
<keyword evidence="2 3" id="KW-0143">Chaperone</keyword>
<dbReference type="InterPro" id="IPR004226">
    <property type="entry name" value="TBCA"/>
</dbReference>
<dbReference type="GO" id="GO:0048487">
    <property type="term" value="F:beta-tubulin binding"/>
    <property type="evidence" value="ECO:0007669"/>
    <property type="project" value="InterPro"/>
</dbReference>
<dbReference type="Gene3D" id="1.20.58.90">
    <property type="match status" value="1"/>
</dbReference>
<keyword evidence="3" id="KW-0206">Cytoskeleton</keyword>
<dbReference type="GO" id="GO:0007021">
    <property type="term" value="P:tubulin complex assembly"/>
    <property type="evidence" value="ECO:0007669"/>
    <property type="project" value="UniProtKB-UniRule"/>
</dbReference>
<evidence type="ECO:0000256" key="2">
    <source>
        <dbReference type="ARBA" id="ARBA00023186"/>
    </source>
</evidence>
<keyword evidence="3" id="KW-0493">Microtubule</keyword>
<accession>A0A9P7W6J4</accession>
<dbReference type="Proteomes" id="UP000812287">
    <property type="component" value="Unassembled WGS sequence"/>
</dbReference>
<evidence type="ECO:0000313" key="4">
    <source>
        <dbReference type="EMBL" id="KAG7452171.1"/>
    </source>
</evidence>
<dbReference type="SUPFAM" id="SSF46988">
    <property type="entry name" value="Tubulin chaperone cofactor A"/>
    <property type="match status" value="1"/>
</dbReference>